<dbReference type="RefSeq" id="WP_207300346.1">
    <property type="nucleotide sequence ID" value="NZ_CP071444.1"/>
</dbReference>
<feature type="transmembrane region" description="Helical" evidence="1">
    <location>
        <begin position="310"/>
        <end position="329"/>
    </location>
</feature>
<feature type="transmembrane region" description="Helical" evidence="1">
    <location>
        <begin position="335"/>
        <end position="359"/>
    </location>
</feature>
<dbReference type="GO" id="GO:0005886">
    <property type="term" value="C:plasma membrane"/>
    <property type="evidence" value="ECO:0007669"/>
    <property type="project" value="TreeGrafter"/>
</dbReference>
<proteinExistence type="predicted"/>
<dbReference type="PANTHER" id="PTHR11328">
    <property type="entry name" value="MAJOR FACILITATOR SUPERFAMILY DOMAIN-CONTAINING PROTEIN"/>
    <property type="match status" value="1"/>
</dbReference>
<name>A0A974XHY1_9FIRM</name>
<dbReference type="EMBL" id="CP071444">
    <property type="protein sequence ID" value="QSX09005.1"/>
    <property type="molecule type" value="Genomic_DNA"/>
</dbReference>
<keyword evidence="1" id="KW-0472">Membrane</keyword>
<feature type="transmembrane region" description="Helical" evidence="1">
    <location>
        <begin position="84"/>
        <end position="103"/>
    </location>
</feature>
<reference evidence="2" key="1">
    <citation type="submission" date="2021-03" db="EMBL/GenBank/DDBJ databases">
        <title>Alkalibacter marinus sp. nov., isolated from tidal flat sediment.</title>
        <authorList>
            <person name="Namirimu T."/>
            <person name="Yang J.-A."/>
            <person name="Yang S.-H."/>
            <person name="Kim Y.-J."/>
            <person name="Kwon K.K."/>
        </authorList>
    </citation>
    <scope>NUCLEOTIDE SEQUENCE</scope>
    <source>
        <strain evidence="2">ES005</strain>
    </source>
</reference>
<feature type="transmembrane region" description="Helical" evidence="1">
    <location>
        <begin position="109"/>
        <end position="134"/>
    </location>
</feature>
<dbReference type="InterPro" id="IPR036259">
    <property type="entry name" value="MFS_trans_sf"/>
</dbReference>
<feature type="transmembrane region" description="Helical" evidence="1">
    <location>
        <begin position="155"/>
        <end position="178"/>
    </location>
</feature>
<dbReference type="AlphaFoldDB" id="A0A974XHY1"/>
<evidence type="ECO:0000256" key="1">
    <source>
        <dbReference type="SAM" id="Phobius"/>
    </source>
</evidence>
<dbReference type="PANTHER" id="PTHR11328:SF24">
    <property type="entry name" value="MAJOR FACILITATOR SUPERFAMILY (MFS) PROFILE DOMAIN-CONTAINING PROTEIN"/>
    <property type="match status" value="1"/>
</dbReference>
<accession>A0A974XHY1</accession>
<keyword evidence="1" id="KW-1133">Transmembrane helix</keyword>
<feature type="transmembrane region" description="Helical" evidence="1">
    <location>
        <begin position="21"/>
        <end position="42"/>
    </location>
</feature>
<keyword evidence="3" id="KW-1185">Reference proteome</keyword>
<dbReference type="SUPFAM" id="SSF103473">
    <property type="entry name" value="MFS general substrate transporter"/>
    <property type="match status" value="1"/>
</dbReference>
<dbReference type="GO" id="GO:0008643">
    <property type="term" value="P:carbohydrate transport"/>
    <property type="evidence" value="ECO:0007669"/>
    <property type="project" value="InterPro"/>
</dbReference>
<dbReference type="Proteomes" id="UP000663499">
    <property type="component" value="Chromosome"/>
</dbReference>
<dbReference type="KEGG" id="alka:J0B03_02760"/>
<dbReference type="GO" id="GO:0015293">
    <property type="term" value="F:symporter activity"/>
    <property type="evidence" value="ECO:0007669"/>
    <property type="project" value="InterPro"/>
</dbReference>
<feature type="transmembrane region" description="Helical" evidence="1">
    <location>
        <begin position="246"/>
        <end position="271"/>
    </location>
</feature>
<evidence type="ECO:0000313" key="3">
    <source>
        <dbReference type="Proteomes" id="UP000663499"/>
    </source>
</evidence>
<dbReference type="Pfam" id="PF13347">
    <property type="entry name" value="MFS_2"/>
    <property type="match status" value="1"/>
</dbReference>
<feature type="transmembrane region" description="Helical" evidence="1">
    <location>
        <begin position="48"/>
        <end position="72"/>
    </location>
</feature>
<feature type="transmembrane region" description="Helical" evidence="1">
    <location>
        <begin position="421"/>
        <end position="445"/>
    </location>
</feature>
<evidence type="ECO:0000313" key="2">
    <source>
        <dbReference type="EMBL" id="QSX09005.1"/>
    </source>
</evidence>
<feature type="transmembrane region" description="Helical" evidence="1">
    <location>
        <begin position="283"/>
        <end position="303"/>
    </location>
</feature>
<gene>
    <name evidence="2" type="ORF">J0B03_02760</name>
</gene>
<keyword evidence="1" id="KW-0812">Transmembrane</keyword>
<feature type="transmembrane region" description="Helical" evidence="1">
    <location>
        <begin position="184"/>
        <end position="205"/>
    </location>
</feature>
<protein>
    <submittedName>
        <fullName evidence="2">MFS transporter</fullName>
    </submittedName>
</protein>
<organism evidence="2 3">
    <name type="scientific">Alkalibacter rhizosphaerae</name>
    <dbReference type="NCBI Taxonomy" id="2815577"/>
    <lineage>
        <taxon>Bacteria</taxon>
        <taxon>Bacillati</taxon>
        <taxon>Bacillota</taxon>
        <taxon>Clostridia</taxon>
        <taxon>Eubacteriales</taxon>
        <taxon>Eubacteriaceae</taxon>
        <taxon>Alkalibacter</taxon>
    </lineage>
</organism>
<sequence length="472" mass="50983">MGFTKKPLSKGIKTFYGLGDMGFSLMTSVELFFFVFFLTNVAKFSLPMVALIGSITSIGDALLSPFYGAIISGTKPMRWGRNRSWMLIAPPLVIPLYMLQYTRISSSEIIAAAIVCAGFILSHIVWNIAWVANVSMIPAMANNPEERGLLSSRRATWTALAGVFFSYIGQPTAIYIGNVTNNEALGYTLLAGIMATLMFLGYMVVFKLTKGYEPTGEEEAAMALTSGKARVTFGGMLKNLYQNPPLMVLLLGDFFRFVGFFIITASAAFYFNYVAQNMALLPLYLLISSIAGVIGAAMSSTLIQKLSSRVTTMICLLLTGIVLIFGNFVSLSVPMFFIFATLARLFLGAVGASFVAMYADVSIYGEWKTGENATPFVMGLMNISLKTAIISRGTVIPLVLSLAGFDAALDPAMATEAVKQAVLTVNMLVPGITAVLSSIILFLGYKLTREKVADMQADIDANKNGDAMKKAV</sequence>
<dbReference type="InterPro" id="IPR039672">
    <property type="entry name" value="MFS_2"/>
</dbReference>
<dbReference type="Gene3D" id="1.20.1250.20">
    <property type="entry name" value="MFS general substrate transporter like domains"/>
    <property type="match status" value="1"/>
</dbReference>